<dbReference type="Proteomes" id="UP001642484">
    <property type="component" value="Unassembled WGS sequence"/>
</dbReference>
<dbReference type="EMBL" id="CAXAMN010005202">
    <property type="protein sequence ID" value="CAK9012777.1"/>
    <property type="molecule type" value="Genomic_DNA"/>
</dbReference>
<keyword evidence="2" id="KW-1185">Reference proteome</keyword>
<name>A0ABP0JEE7_9DINO</name>
<organism evidence="1 2">
    <name type="scientific">Durusdinium trenchii</name>
    <dbReference type="NCBI Taxonomy" id="1381693"/>
    <lineage>
        <taxon>Eukaryota</taxon>
        <taxon>Sar</taxon>
        <taxon>Alveolata</taxon>
        <taxon>Dinophyceae</taxon>
        <taxon>Suessiales</taxon>
        <taxon>Symbiodiniaceae</taxon>
        <taxon>Durusdinium</taxon>
    </lineage>
</organism>
<comment type="caution">
    <text evidence="1">The sequence shown here is derived from an EMBL/GenBank/DDBJ whole genome shotgun (WGS) entry which is preliminary data.</text>
</comment>
<gene>
    <name evidence="1" type="ORF">CCMP2556_LOCUS10991</name>
</gene>
<proteinExistence type="predicted"/>
<evidence type="ECO:0000313" key="2">
    <source>
        <dbReference type="Proteomes" id="UP001642484"/>
    </source>
</evidence>
<accession>A0ABP0JEE7</accession>
<reference evidence="1 2" key="1">
    <citation type="submission" date="2024-02" db="EMBL/GenBank/DDBJ databases">
        <authorList>
            <person name="Chen Y."/>
            <person name="Shah S."/>
            <person name="Dougan E. K."/>
            <person name="Thang M."/>
            <person name="Chan C."/>
        </authorList>
    </citation>
    <scope>NUCLEOTIDE SEQUENCE [LARGE SCALE GENOMIC DNA]</scope>
</reference>
<evidence type="ECO:0000313" key="1">
    <source>
        <dbReference type="EMBL" id="CAK9012777.1"/>
    </source>
</evidence>
<protein>
    <submittedName>
        <fullName evidence="1">Uncharacterized protein</fullName>
    </submittedName>
</protein>
<sequence>MGDLTFFRFVLPTWVRSTAWQEISPILMEFVSALPAIPHPSDAGELYGGVLPGKGDLGASNRPTLVLAGFFGGFKRAASMLRDIIFLDQQPSFTLLGDHERKCYGVCFALPMQHLCAAVTCISGANLHMH</sequence>